<proteinExistence type="predicted"/>
<reference evidence="3" key="2">
    <citation type="submission" date="2025-08" db="UniProtKB">
        <authorList>
            <consortium name="RefSeq"/>
        </authorList>
    </citation>
    <scope>IDENTIFICATION</scope>
    <source>
        <tissue evidence="3">Leaf</tissue>
    </source>
</reference>
<dbReference type="Gene3D" id="3.60.10.10">
    <property type="entry name" value="Endonuclease/exonuclease/phosphatase"/>
    <property type="match status" value="1"/>
</dbReference>
<dbReference type="RefSeq" id="XP_009771427.1">
    <property type="nucleotide sequence ID" value="XM_009773125.1"/>
</dbReference>
<dbReference type="PANTHER" id="PTHR33233:SF15">
    <property type="entry name" value="DUF4283 DOMAIN-CONTAINING PROTEIN"/>
    <property type="match status" value="1"/>
</dbReference>
<dbReference type="SUPFAM" id="SSF56219">
    <property type="entry name" value="DNase I-like"/>
    <property type="match status" value="1"/>
</dbReference>
<feature type="non-terminal residue" evidence="3">
    <location>
        <position position="390"/>
    </location>
</feature>
<evidence type="ECO:0000313" key="2">
    <source>
        <dbReference type="Proteomes" id="UP000189701"/>
    </source>
</evidence>
<sequence length="390" mass="44086">MARKRGRPKREPLVTVGEAISATVNAYTLAQGVTQQITTPIGEGTPITVVEVMKEQTTVTELKTNGTVVAEQMAEFLMEIPLWITIPNLPMSYWGNTTLSKLASAIGKPLFADECTTKQTRISYARILVEANVTKQLPTELTVQETSGKKIQLQVEWQVKGQGQQQQGNINKGAIKLVRQENTITSNENTEKAQDTKDKGKAKEVQQVEQSVEWPALTSTSGRTLGNAVITTKNDFQRHKQKEIKQYIKEKHYKLAGLVETKVKEDKAEKMINRIVPNWSRITNYEHAVNGRVWIIWDDHVYTIQPLDKHDQFIHCLVTGKQNGMCCYLTVVYGHNDADKRRNLWEQLKRIAQNITGPWLIGGDFNAILYAQDRLSKVPVKSTDIKEFAE</sequence>
<evidence type="ECO:0000256" key="1">
    <source>
        <dbReference type="SAM" id="MobiDB-lite"/>
    </source>
</evidence>
<accession>A0A1U7VU79</accession>
<keyword evidence="2" id="KW-1185">Reference proteome</keyword>
<feature type="region of interest" description="Disordered" evidence="1">
    <location>
        <begin position="182"/>
        <end position="201"/>
    </location>
</feature>
<protein>
    <submittedName>
        <fullName evidence="3">Uncharacterized protein LOC104221964</fullName>
    </submittedName>
</protein>
<gene>
    <name evidence="3" type="primary">LOC104221964</name>
</gene>
<evidence type="ECO:0000313" key="3">
    <source>
        <dbReference type="RefSeq" id="XP_009771427.1"/>
    </source>
</evidence>
<dbReference type="eggNOG" id="KOG1075">
    <property type="taxonomic scope" value="Eukaryota"/>
</dbReference>
<organism evidence="2 3">
    <name type="scientific">Nicotiana sylvestris</name>
    <name type="common">Wood tobacco</name>
    <name type="synonym">South American tobacco</name>
    <dbReference type="NCBI Taxonomy" id="4096"/>
    <lineage>
        <taxon>Eukaryota</taxon>
        <taxon>Viridiplantae</taxon>
        <taxon>Streptophyta</taxon>
        <taxon>Embryophyta</taxon>
        <taxon>Tracheophyta</taxon>
        <taxon>Spermatophyta</taxon>
        <taxon>Magnoliopsida</taxon>
        <taxon>eudicotyledons</taxon>
        <taxon>Gunneridae</taxon>
        <taxon>Pentapetalae</taxon>
        <taxon>asterids</taxon>
        <taxon>lamiids</taxon>
        <taxon>Solanales</taxon>
        <taxon>Solanaceae</taxon>
        <taxon>Nicotianoideae</taxon>
        <taxon>Nicotianeae</taxon>
        <taxon>Nicotiana</taxon>
    </lineage>
</organism>
<reference evidence="2" key="1">
    <citation type="journal article" date="2013" name="Genome Biol.">
        <title>Reference genomes and transcriptomes of Nicotiana sylvestris and Nicotiana tomentosiformis.</title>
        <authorList>
            <person name="Sierro N."/>
            <person name="Battey J.N."/>
            <person name="Ouadi S."/>
            <person name="Bovet L."/>
            <person name="Goepfert S."/>
            <person name="Bakaher N."/>
            <person name="Peitsch M.C."/>
            <person name="Ivanov N.V."/>
        </authorList>
    </citation>
    <scope>NUCLEOTIDE SEQUENCE [LARGE SCALE GENOMIC DNA]</scope>
</reference>
<dbReference type="PANTHER" id="PTHR33233">
    <property type="entry name" value="ENDONUCLEASE/EXONUCLEASE/PHOSPHATASE"/>
    <property type="match status" value="1"/>
</dbReference>
<dbReference type="AlphaFoldDB" id="A0A1U7VU79"/>
<dbReference type="InterPro" id="IPR036691">
    <property type="entry name" value="Endo/exonu/phosph_ase_sf"/>
</dbReference>
<dbReference type="Proteomes" id="UP000189701">
    <property type="component" value="Unplaced"/>
</dbReference>
<feature type="compositionally biased region" description="Basic and acidic residues" evidence="1">
    <location>
        <begin position="189"/>
        <end position="201"/>
    </location>
</feature>
<name>A0A1U7VU79_NICSY</name>